<feature type="signal peptide" evidence="2">
    <location>
        <begin position="1"/>
        <end position="31"/>
    </location>
</feature>
<name>A0A1H6LFJ8_RUMFL</name>
<reference evidence="3 4" key="1">
    <citation type="submission" date="2016-10" db="EMBL/GenBank/DDBJ databases">
        <authorList>
            <person name="de Groot N.N."/>
        </authorList>
    </citation>
    <scope>NUCLEOTIDE SEQUENCE [LARGE SCALE GENOMIC DNA]</scope>
    <source>
        <strain evidence="3 4">YAD2003</strain>
    </source>
</reference>
<dbReference type="EMBL" id="FNWV01000022">
    <property type="protein sequence ID" value="SEH87364.1"/>
    <property type="molecule type" value="Genomic_DNA"/>
</dbReference>
<keyword evidence="2" id="KW-0732">Signal</keyword>
<dbReference type="AlphaFoldDB" id="A0A1H6LFJ8"/>
<dbReference type="Proteomes" id="UP000183190">
    <property type="component" value="Unassembled WGS sequence"/>
</dbReference>
<feature type="transmembrane region" description="Helical" evidence="1">
    <location>
        <begin position="44"/>
        <end position="65"/>
    </location>
</feature>
<evidence type="ECO:0000313" key="3">
    <source>
        <dbReference type="EMBL" id="SEH87364.1"/>
    </source>
</evidence>
<protein>
    <recommendedName>
        <fullName evidence="5">Oxaloacetate decarboxylase, gamma chain</fullName>
    </recommendedName>
</protein>
<accession>A0A1H6LFJ8</accession>
<dbReference type="RefSeq" id="WP_074719082.1">
    <property type="nucleotide sequence ID" value="NZ_FNWV01000022.1"/>
</dbReference>
<feature type="chain" id="PRO_5010223864" description="Oxaloacetate decarboxylase, gamma chain" evidence="2">
    <location>
        <begin position="32"/>
        <end position="87"/>
    </location>
</feature>
<evidence type="ECO:0000256" key="1">
    <source>
        <dbReference type="SAM" id="Phobius"/>
    </source>
</evidence>
<keyword evidence="1" id="KW-1133">Transmembrane helix</keyword>
<evidence type="ECO:0008006" key="5">
    <source>
        <dbReference type="Google" id="ProtNLM"/>
    </source>
</evidence>
<evidence type="ECO:0000313" key="4">
    <source>
        <dbReference type="Proteomes" id="UP000183190"/>
    </source>
</evidence>
<organism evidence="3 4">
    <name type="scientific">Ruminococcus flavefaciens</name>
    <dbReference type="NCBI Taxonomy" id="1265"/>
    <lineage>
        <taxon>Bacteria</taxon>
        <taxon>Bacillati</taxon>
        <taxon>Bacillota</taxon>
        <taxon>Clostridia</taxon>
        <taxon>Eubacteriales</taxon>
        <taxon>Oscillospiraceae</taxon>
        <taxon>Ruminococcus</taxon>
    </lineage>
</organism>
<dbReference type="OrthoDB" id="1827341at2"/>
<keyword evidence="1" id="KW-0472">Membrane</keyword>
<evidence type="ECO:0000256" key="2">
    <source>
        <dbReference type="SAM" id="SignalP"/>
    </source>
</evidence>
<proteinExistence type="predicted"/>
<gene>
    <name evidence="3" type="ORF">SAMN02910265_03141</name>
</gene>
<keyword evidence="1" id="KW-0812">Transmembrane</keyword>
<sequence>MQKKTAKIITALISVALSLTMMFSECLTAYAADDTKKTCTSKGIIIAVMVSLFIVAAIISGFISFKHQKNKLNRSSDKNNSSENNEE</sequence>